<evidence type="ECO:0000313" key="5">
    <source>
        <dbReference type="RefSeq" id="XP_021561813.1"/>
    </source>
</evidence>
<feature type="chain" id="PRO_5018099530" evidence="3">
    <location>
        <begin position="44"/>
        <end position="100"/>
    </location>
</feature>
<dbReference type="Proteomes" id="UP000189704">
    <property type="component" value="Unplaced"/>
</dbReference>
<protein>
    <submittedName>
        <fullName evidence="5">Beta-defensin 130-like</fullName>
    </submittedName>
</protein>
<keyword evidence="3" id="KW-0732">Signal</keyword>
<dbReference type="GO" id="GO:0031731">
    <property type="term" value="F:CCR6 chemokine receptor binding"/>
    <property type="evidence" value="ECO:0007669"/>
    <property type="project" value="TreeGrafter"/>
</dbReference>
<dbReference type="AlphaFoldDB" id="A0A3Q0DJ67"/>
<comment type="subcellular location">
    <subcellularLocation>
        <location evidence="1">Secreted</location>
    </subcellularLocation>
</comment>
<dbReference type="OrthoDB" id="9542609at2759"/>
<dbReference type="GO" id="GO:0042742">
    <property type="term" value="P:defense response to bacterium"/>
    <property type="evidence" value="ECO:0007669"/>
    <property type="project" value="TreeGrafter"/>
</dbReference>
<accession>A0A3Q0DJ67</accession>
<gene>
    <name evidence="5" type="primary">LOC110594416</name>
</gene>
<dbReference type="KEGG" id="csyr:110594416"/>
<dbReference type="GO" id="GO:0005615">
    <property type="term" value="C:extracellular space"/>
    <property type="evidence" value="ECO:0007669"/>
    <property type="project" value="TreeGrafter"/>
</dbReference>
<evidence type="ECO:0000256" key="1">
    <source>
        <dbReference type="ARBA" id="ARBA00004613"/>
    </source>
</evidence>
<dbReference type="RefSeq" id="XP_021561813.1">
    <property type="nucleotide sequence ID" value="XM_021706138.1"/>
</dbReference>
<evidence type="ECO:0000313" key="4">
    <source>
        <dbReference type="Proteomes" id="UP000189704"/>
    </source>
</evidence>
<evidence type="ECO:0000256" key="3">
    <source>
        <dbReference type="SAM" id="SignalP"/>
    </source>
</evidence>
<name>A0A3Q0DJ67_CARSF</name>
<dbReference type="STRING" id="1868482.ENSTSYP00000030996"/>
<keyword evidence="4" id="KW-1185">Reference proteome</keyword>
<reference evidence="5" key="1">
    <citation type="submission" date="2025-08" db="UniProtKB">
        <authorList>
            <consortium name="RefSeq"/>
        </authorList>
    </citation>
    <scope>IDENTIFICATION</scope>
</reference>
<dbReference type="GeneID" id="110594416"/>
<dbReference type="PANTHER" id="PTHR20515">
    <property type="entry name" value="BETA-DEFENSIN"/>
    <property type="match status" value="1"/>
</dbReference>
<dbReference type="GO" id="GO:0060326">
    <property type="term" value="P:cell chemotaxis"/>
    <property type="evidence" value="ECO:0007669"/>
    <property type="project" value="TreeGrafter"/>
</dbReference>
<dbReference type="PANTHER" id="PTHR20515:SF1">
    <property type="entry name" value="BETA-DEFENSIN 130A-RELATED"/>
    <property type="match status" value="1"/>
</dbReference>
<feature type="signal peptide" evidence="3">
    <location>
        <begin position="1"/>
        <end position="43"/>
    </location>
</feature>
<sequence length="100" mass="11126">MLRHLHAPPMSMLLLFTGPSIMRLPLLLFILLLFLALVHPGKAGVIPGLKQCVNLKGVCKDKGCTSIETDIGVCNDEKKCCRKWWIFEPYPTPIPKGKSP</sequence>
<dbReference type="GO" id="GO:0042056">
    <property type="term" value="F:chemoattractant activity"/>
    <property type="evidence" value="ECO:0007669"/>
    <property type="project" value="TreeGrafter"/>
</dbReference>
<organism evidence="4 5">
    <name type="scientific">Carlito syrichta</name>
    <name type="common">Philippine tarsier</name>
    <name type="synonym">Tarsius syrichta</name>
    <dbReference type="NCBI Taxonomy" id="1868482"/>
    <lineage>
        <taxon>Eukaryota</taxon>
        <taxon>Metazoa</taxon>
        <taxon>Chordata</taxon>
        <taxon>Craniata</taxon>
        <taxon>Vertebrata</taxon>
        <taxon>Euteleostomi</taxon>
        <taxon>Mammalia</taxon>
        <taxon>Eutheria</taxon>
        <taxon>Euarchontoglires</taxon>
        <taxon>Primates</taxon>
        <taxon>Haplorrhini</taxon>
        <taxon>Tarsiiformes</taxon>
        <taxon>Tarsiidae</taxon>
        <taxon>Carlito</taxon>
    </lineage>
</organism>
<keyword evidence="2" id="KW-0964">Secreted</keyword>
<evidence type="ECO:0000256" key="2">
    <source>
        <dbReference type="ARBA" id="ARBA00022525"/>
    </source>
</evidence>
<proteinExistence type="predicted"/>
<dbReference type="SUPFAM" id="SSF57392">
    <property type="entry name" value="Defensin-like"/>
    <property type="match status" value="1"/>
</dbReference>